<dbReference type="EMBL" id="FUZU01000001">
    <property type="protein sequence ID" value="SKC40317.1"/>
    <property type="molecule type" value="Genomic_DNA"/>
</dbReference>
<proteinExistence type="predicted"/>
<dbReference type="STRING" id="688867.SAMN05660236_0173"/>
<protein>
    <recommendedName>
        <fullName evidence="4">Lipoprotein</fullName>
    </recommendedName>
</protein>
<accession>A0A1T5IMD3</accession>
<evidence type="ECO:0000256" key="1">
    <source>
        <dbReference type="SAM" id="SignalP"/>
    </source>
</evidence>
<dbReference type="Proteomes" id="UP000190961">
    <property type="component" value="Unassembled WGS sequence"/>
</dbReference>
<dbReference type="PROSITE" id="PS51257">
    <property type="entry name" value="PROKAR_LIPOPROTEIN"/>
    <property type="match status" value="1"/>
</dbReference>
<feature type="chain" id="PRO_5012391561" description="Lipoprotein" evidence="1">
    <location>
        <begin position="28"/>
        <end position="41"/>
    </location>
</feature>
<sequence>MKKSVIVIALLAVILSSCGFHTCATYAKNPQKKEVVKKNRI</sequence>
<feature type="signal peptide" evidence="1">
    <location>
        <begin position="1"/>
        <end position="27"/>
    </location>
</feature>
<keyword evidence="1" id="KW-0732">Signal</keyword>
<keyword evidence="3" id="KW-1185">Reference proteome</keyword>
<evidence type="ECO:0000313" key="3">
    <source>
        <dbReference type="Proteomes" id="UP000190961"/>
    </source>
</evidence>
<gene>
    <name evidence="2" type="ORF">SAMN05660236_0173</name>
</gene>
<evidence type="ECO:0008006" key="4">
    <source>
        <dbReference type="Google" id="ProtNLM"/>
    </source>
</evidence>
<name>A0A1T5IMD3_9BACT</name>
<reference evidence="2 3" key="1">
    <citation type="submission" date="2017-02" db="EMBL/GenBank/DDBJ databases">
        <authorList>
            <person name="Peterson S.W."/>
        </authorList>
    </citation>
    <scope>NUCLEOTIDE SEQUENCE [LARGE SCALE GENOMIC DNA]</scope>
    <source>
        <strain evidence="2 3">DSM 25262</strain>
    </source>
</reference>
<evidence type="ECO:0000313" key="2">
    <source>
        <dbReference type="EMBL" id="SKC40317.1"/>
    </source>
</evidence>
<dbReference type="AlphaFoldDB" id="A0A1T5IMD3"/>
<organism evidence="2 3">
    <name type="scientific">Ohtaekwangia koreensis</name>
    <dbReference type="NCBI Taxonomy" id="688867"/>
    <lineage>
        <taxon>Bacteria</taxon>
        <taxon>Pseudomonadati</taxon>
        <taxon>Bacteroidota</taxon>
        <taxon>Cytophagia</taxon>
        <taxon>Cytophagales</taxon>
        <taxon>Fulvivirgaceae</taxon>
        <taxon>Ohtaekwangia</taxon>
    </lineage>
</organism>